<dbReference type="Gene3D" id="1.10.510.10">
    <property type="entry name" value="Transferase(Phosphotransferase) domain 1"/>
    <property type="match status" value="1"/>
</dbReference>
<comment type="caution">
    <text evidence="7">The sequence shown here is derived from an EMBL/GenBank/DDBJ whole genome shotgun (WGS) entry which is preliminary data.</text>
</comment>
<dbReference type="InterPro" id="IPR011009">
    <property type="entry name" value="Kinase-like_dom_sf"/>
</dbReference>
<keyword evidence="5" id="KW-0067">ATP-binding</keyword>
<sequence length="146" mass="16696">MPKFDPIDPNLVETPNSVGDYYVTNRFDNARGGNDVLLADRCESEKVVLKIYGKSDHVSAGNLKCIYCELRFLRDVLMHPHIVHCNHMFHRFSLVYLALEFGGMQNLRQRPLDQPGYRLDVEDAVNCTMQIAGSLVYCHSQDVVHK</sequence>
<dbReference type="PANTHER" id="PTHR24350">
    <property type="entry name" value="SERINE/THREONINE-PROTEIN KINASE IAL-RELATED"/>
    <property type="match status" value="1"/>
</dbReference>
<dbReference type="EMBL" id="CAUYUJ010016393">
    <property type="protein sequence ID" value="CAK0864740.1"/>
    <property type="molecule type" value="Genomic_DNA"/>
</dbReference>
<dbReference type="InterPro" id="IPR000719">
    <property type="entry name" value="Prot_kinase_dom"/>
</dbReference>
<evidence type="ECO:0000256" key="4">
    <source>
        <dbReference type="ARBA" id="ARBA00022777"/>
    </source>
</evidence>
<evidence type="ECO:0000313" key="8">
    <source>
        <dbReference type="Proteomes" id="UP001189429"/>
    </source>
</evidence>
<protein>
    <recommendedName>
        <fullName evidence="6">Protein kinase domain-containing protein</fullName>
    </recommendedName>
</protein>
<keyword evidence="4" id="KW-0418">Kinase</keyword>
<evidence type="ECO:0000256" key="3">
    <source>
        <dbReference type="ARBA" id="ARBA00022741"/>
    </source>
</evidence>
<gene>
    <name evidence="7" type="ORF">PCOR1329_LOCUS52528</name>
</gene>
<evidence type="ECO:0000256" key="1">
    <source>
        <dbReference type="ARBA" id="ARBA00022527"/>
    </source>
</evidence>
<name>A0ABN9V188_9DINO</name>
<dbReference type="InterPro" id="IPR030616">
    <property type="entry name" value="Aur-like"/>
</dbReference>
<keyword evidence="1" id="KW-0723">Serine/threonine-protein kinase</keyword>
<keyword evidence="2" id="KW-0808">Transferase</keyword>
<evidence type="ECO:0000256" key="5">
    <source>
        <dbReference type="ARBA" id="ARBA00022840"/>
    </source>
</evidence>
<dbReference type="Pfam" id="PF00069">
    <property type="entry name" value="Pkinase"/>
    <property type="match status" value="1"/>
</dbReference>
<keyword evidence="8" id="KW-1185">Reference proteome</keyword>
<dbReference type="PROSITE" id="PS50011">
    <property type="entry name" value="PROTEIN_KINASE_DOM"/>
    <property type="match status" value="1"/>
</dbReference>
<feature type="domain" description="Protein kinase" evidence="6">
    <location>
        <begin position="21"/>
        <end position="146"/>
    </location>
</feature>
<proteinExistence type="predicted"/>
<dbReference type="SUPFAM" id="SSF56112">
    <property type="entry name" value="Protein kinase-like (PK-like)"/>
    <property type="match status" value="1"/>
</dbReference>
<organism evidence="7 8">
    <name type="scientific">Prorocentrum cordatum</name>
    <dbReference type="NCBI Taxonomy" id="2364126"/>
    <lineage>
        <taxon>Eukaryota</taxon>
        <taxon>Sar</taxon>
        <taxon>Alveolata</taxon>
        <taxon>Dinophyceae</taxon>
        <taxon>Prorocentrales</taxon>
        <taxon>Prorocentraceae</taxon>
        <taxon>Prorocentrum</taxon>
    </lineage>
</organism>
<keyword evidence="3" id="KW-0547">Nucleotide-binding</keyword>
<reference evidence="7" key="1">
    <citation type="submission" date="2023-10" db="EMBL/GenBank/DDBJ databases">
        <authorList>
            <person name="Chen Y."/>
            <person name="Shah S."/>
            <person name="Dougan E. K."/>
            <person name="Thang M."/>
            <person name="Chan C."/>
        </authorList>
    </citation>
    <scope>NUCLEOTIDE SEQUENCE [LARGE SCALE GENOMIC DNA]</scope>
</reference>
<evidence type="ECO:0000313" key="7">
    <source>
        <dbReference type="EMBL" id="CAK0864740.1"/>
    </source>
</evidence>
<accession>A0ABN9V188</accession>
<evidence type="ECO:0000256" key="2">
    <source>
        <dbReference type="ARBA" id="ARBA00022679"/>
    </source>
</evidence>
<dbReference type="Proteomes" id="UP001189429">
    <property type="component" value="Unassembled WGS sequence"/>
</dbReference>
<evidence type="ECO:0000259" key="6">
    <source>
        <dbReference type="PROSITE" id="PS50011"/>
    </source>
</evidence>